<dbReference type="InterPro" id="IPR013830">
    <property type="entry name" value="SGNH_hydro"/>
</dbReference>
<sequence>MKTSLFISLVLTTILCPSLLAQNEAKESGLPKVLIIGDSISLAFTPHVARQLDDKAAVMHNKGNAQHTGTGLEKLDQWVGDTHWDVIHFNWGLWDLCYRHPESKVQGRRDKVNGTITTTLEQYEKNLDELVSRLEKTGAKLVWANTTVVPEYEAGRVLGDDAKYNEAAARIMDRHGILINDLHSLTKTFAADHFDGPGNVHYTQEGYRKIGQQVTDHILRALQSERKVSGEEK</sequence>
<dbReference type="Proteomes" id="UP000007993">
    <property type="component" value="Unassembled WGS sequence"/>
</dbReference>
<dbReference type="Gene3D" id="3.40.50.1110">
    <property type="entry name" value="SGNH hydrolase"/>
    <property type="match status" value="1"/>
</dbReference>
<dbReference type="SUPFAM" id="SSF52266">
    <property type="entry name" value="SGNH hydrolase"/>
    <property type="match status" value="1"/>
</dbReference>
<protein>
    <recommendedName>
        <fullName evidence="2">SGNH hydrolase-type esterase domain-containing protein</fullName>
    </recommendedName>
</protein>
<evidence type="ECO:0000259" key="2">
    <source>
        <dbReference type="Pfam" id="PF13472"/>
    </source>
</evidence>
<dbReference type="EMBL" id="AMCW01000038">
    <property type="protein sequence ID" value="EKK03112.1"/>
    <property type="molecule type" value="Genomic_DNA"/>
</dbReference>
<feature type="signal peptide" evidence="1">
    <location>
        <begin position="1"/>
        <end position="21"/>
    </location>
</feature>
<dbReference type="RefSeq" id="WP_007331448.1">
    <property type="nucleotide sequence ID" value="NZ_AMCW01000038.1"/>
</dbReference>
<comment type="caution">
    <text evidence="3">The sequence shown here is derived from an EMBL/GenBank/DDBJ whole genome shotgun (WGS) entry which is preliminary data.</text>
</comment>
<gene>
    <name evidence="3" type="ORF">RBSH_01570</name>
</gene>
<evidence type="ECO:0000256" key="1">
    <source>
        <dbReference type="SAM" id="SignalP"/>
    </source>
</evidence>
<evidence type="ECO:0000313" key="3">
    <source>
        <dbReference type="EMBL" id="EKK03112.1"/>
    </source>
</evidence>
<feature type="domain" description="SGNH hydrolase-type esterase" evidence="2">
    <location>
        <begin position="37"/>
        <end position="208"/>
    </location>
</feature>
<dbReference type="GO" id="GO:0004622">
    <property type="term" value="F:phosphatidylcholine lysophospholipase activity"/>
    <property type="evidence" value="ECO:0007669"/>
    <property type="project" value="TreeGrafter"/>
</dbReference>
<dbReference type="InterPro" id="IPR036514">
    <property type="entry name" value="SGNH_hydro_sf"/>
</dbReference>
<proteinExistence type="predicted"/>
<keyword evidence="1" id="KW-0732">Signal</keyword>
<reference evidence="3 4" key="1">
    <citation type="journal article" date="2013" name="Mar. Genomics">
        <title>Expression of sulfatases in Rhodopirellula baltica and the diversity of sulfatases in the genus Rhodopirellula.</title>
        <authorList>
            <person name="Wegner C.E."/>
            <person name="Richter-Heitmann T."/>
            <person name="Klindworth A."/>
            <person name="Klockow C."/>
            <person name="Richter M."/>
            <person name="Achstetter T."/>
            <person name="Glockner F.O."/>
            <person name="Harder J."/>
        </authorList>
    </citation>
    <scope>NUCLEOTIDE SEQUENCE [LARGE SCALE GENOMIC DNA]</scope>
    <source>
        <strain evidence="3 4">SH28</strain>
    </source>
</reference>
<accession>K5D8M8</accession>
<evidence type="ECO:0000313" key="4">
    <source>
        <dbReference type="Proteomes" id="UP000007993"/>
    </source>
</evidence>
<organism evidence="3 4">
    <name type="scientific">Rhodopirellula baltica SH28</name>
    <dbReference type="NCBI Taxonomy" id="993517"/>
    <lineage>
        <taxon>Bacteria</taxon>
        <taxon>Pseudomonadati</taxon>
        <taxon>Planctomycetota</taxon>
        <taxon>Planctomycetia</taxon>
        <taxon>Pirellulales</taxon>
        <taxon>Pirellulaceae</taxon>
        <taxon>Rhodopirellula</taxon>
    </lineage>
</organism>
<dbReference type="AlphaFoldDB" id="K5D8M8"/>
<dbReference type="CDD" id="cd00229">
    <property type="entry name" value="SGNH_hydrolase"/>
    <property type="match status" value="1"/>
</dbReference>
<dbReference type="InterPro" id="IPR051532">
    <property type="entry name" value="Ester_Hydrolysis_Enzymes"/>
</dbReference>
<feature type="chain" id="PRO_5003882726" description="SGNH hydrolase-type esterase domain-containing protein" evidence="1">
    <location>
        <begin position="22"/>
        <end position="233"/>
    </location>
</feature>
<dbReference type="PANTHER" id="PTHR30383">
    <property type="entry name" value="THIOESTERASE 1/PROTEASE 1/LYSOPHOSPHOLIPASE L1"/>
    <property type="match status" value="1"/>
</dbReference>
<dbReference type="Pfam" id="PF13472">
    <property type="entry name" value="Lipase_GDSL_2"/>
    <property type="match status" value="1"/>
</dbReference>
<dbReference type="PANTHER" id="PTHR30383:SF26">
    <property type="entry name" value="SGNH HYDROLASE-TYPE ESTERASE DOMAIN-CONTAINING PROTEIN"/>
    <property type="match status" value="1"/>
</dbReference>
<dbReference type="PATRIC" id="fig|993517.3.peg.1711"/>
<name>K5D8M8_RHOBT</name>